<dbReference type="InterPro" id="IPR005000">
    <property type="entry name" value="Aldolase/citrate-lyase_domain"/>
</dbReference>
<keyword evidence="1" id="KW-0479">Metal-binding</keyword>
<reference evidence="4 5" key="1">
    <citation type="journal article" date="2018" name="IMA Fungus">
        <title>IMA Genome-F 9: Draft genome sequence of Annulohypoxylon stygium, Aspergillus mulundensis, Berkeleyomyces basicola (syn. Thielaviopsis basicola), Ceratocystis smalleyi, two Cercospora beticola strains, Coleophoma cylindrospora, Fusarium fracticaudum, Phialophora cf. hyalina, and Morchella septimelata.</title>
        <authorList>
            <person name="Wingfield B.D."/>
            <person name="Bills G.F."/>
            <person name="Dong Y."/>
            <person name="Huang W."/>
            <person name="Nel W.J."/>
            <person name="Swalarsk-Parry B.S."/>
            <person name="Vaghefi N."/>
            <person name="Wilken P.M."/>
            <person name="An Z."/>
            <person name="de Beer Z.W."/>
            <person name="De Vos L."/>
            <person name="Chen L."/>
            <person name="Duong T.A."/>
            <person name="Gao Y."/>
            <person name="Hammerbacher A."/>
            <person name="Kikkert J.R."/>
            <person name="Li Y."/>
            <person name="Li H."/>
            <person name="Li K."/>
            <person name="Li Q."/>
            <person name="Liu X."/>
            <person name="Ma X."/>
            <person name="Naidoo K."/>
            <person name="Pethybridge S.J."/>
            <person name="Sun J."/>
            <person name="Steenkamp E.T."/>
            <person name="van der Nest M.A."/>
            <person name="van Wyk S."/>
            <person name="Wingfield M.J."/>
            <person name="Xiong C."/>
            <person name="Yue Q."/>
            <person name="Zhang X."/>
        </authorList>
    </citation>
    <scope>NUCLEOTIDE SEQUENCE [LARGE SCALE GENOMIC DNA]</scope>
    <source>
        <strain evidence="4 5">BP5796</strain>
    </source>
</reference>
<dbReference type="Pfam" id="PF03328">
    <property type="entry name" value="HpcH_HpaI"/>
    <property type="match status" value="1"/>
</dbReference>
<dbReference type="EMBL" id="PDLN01000010">
    <property type="protein sequence ID" value="RDW73737.1"/>
    <property type="molecule type" value="Genomic_DNA"/>
</dbReference>
<dbReference type="Proteomes" id="UP000256328">
    <property type="component" value="Unassembled WGS sequence"/>
</dbReference>
<dbReference type="PANTHER" id="PTHR30502:SF8">
    <property type="entry name" value="SYNTHASE, PUTATIVE-RELATED"/>
    <property type="match status" value="1"/>
</dbReference>
<dbReference type="OrthoDB" id="1621678at2759"/>
<evidence type="ECO:0000259" key="3">
    <source>
        <dbReference type="Pfam" id="PF03328"/>
    </source>
</evidence>
<dbReference type="GO" id="GO:0016832">
    <property type="term" value="F:aldehyde-lyase activity"/>
    <property type="evidence" value="ECO:0007669"/>
    <property type="project" value="TreeGrafter"/>
</dbReference>
<protein>
    <recommendedName>
        <fullName evidence="3">HpcH/HpaI aldolase/citrate lyase domain-containing protein</fullName>
    </recommendedName>
</protein>
<dbReference type="GO" id="GO:0005737">
    <property type="term" value="C:cytoplasm"/>
    <property type="evidence" value="ECO:0007669"/>
    <property type="project" value="TreeGrafter"/>
</dbReference>
<evidence type="ECO:0000313" key="4">
    <source>
        <dbReference type="EMBL" id="RDW73737.1"/>
    </source>
</evidence>
<comment type="caution">
    <text evidence="4">The sequence shown here is derived from an EMBL/GenBank/DDBJ whole genome shotgun (WGS) entry which is preliminary data.</text>
</comment>
<dbReference type="InterPro" id="IPR040442">
    <property type="entry name" value="Pyrv_kinase-like_dom_sf"/>
</dbReference>
<gene>
    <name evidence="4" type="ORF">BP5796_07179</name>
</gene>
<feature type="domain" description="HpcH/HpaI aldolase/citrate lyase" evidence="3">
    <location>
        <begin position="52"/>
        <end position="234"/>
    </location>
</feature>
<evidence type="ECO:0000256" key="2">
    <source>
        <dbReference type="ARBA" id="ARBA00023239"/>
    </source>
</evidence>
<dbReference type="PANTHER" id="PTHR30502">
    <property type="entry name" value="2-KETO-3-DEOXY-L-RHAMNONATE ALDOLASE"/>
    <property type="match status" value="1"/>
</dbReference>
<dbReference type="InterPro" id="IPR015813">
    <property type="entry name" value="Pyrv/PenolPyrv_kinase-like_dom"/>
</dbReference>
<dbReference type="AlphaFoldDB" id="A0A3D8RI67"/>
<dbReference type="InterPro" id="IPR050251">
    <property type="entry name" value="HpcH-HpaI_aldolase"/>
</dbReference>
<organism evidence="4 5">
    <name type="scientific">Coleophoma crateriformis</name>
    <dbReference type="NCBI Taxonomy" id="565419"/>
    <lineage>
        <taxon>Eukaryota</taxon>
        <taxon>Fungi</taxon>
        <taxon>Dikarya</taxon>
        <taxon>Ascomycota</taxon>
        <taxon>Pezizomycotina</taxon>
        <taxon>Leotiomycetes</taxon>
        <taxon>Helotiales</taxon>
        <taxon>Dermateaceae</taxon>
        <taxon>Coleophoma</taxon>
    </lineage>
</organism>
<dbReference type="GO" id="GO:0046872">
    <property type="term" value="F:metal ion binding"/>
    <property type="evidence" value="ECO:0007669"/>
    <property type="project" value="UniProtKB-KW"/>
</dbReference>
<name>A0A3D8RI67_9HELO</name>
<keyword evidence="5" id="KW-1185">Reference proteome</keyword>
<sequence>MMATNSTKSEKWTYKAPEPVGMQVYRAPSLLQPHRVRDAIQDAHKGTIPPLIGFFCGLSSPPVAKVAAQLGYDVVFVDWEHSSTNVETMTQMVHDIQYISEGKSMAFVRVPGHDHASIGHALDAGASIIVPQVDTVEQAKHVAAASRFGAKINGKRSAPPFRWLQGTSDMLIDSSLSLWENLNHQSAVIIQIESAEGIRNLDAMLTEVGDQIDSVWLGSLDARVSMGLQNAYGEEPEWMKLKALYESTLRKHNMPSSGLALGPPAVRAKMAKGKSFMVSGSDVYGILGQAAGLADMRQSFPQMNYEQVYDRI</sequence>
<evidence type="ECO:0000313" key="5">
    <source>
        <dbReference type="Proteomes" id="UP000256328"/>
    </source>
</evidence>
<keyword evidence="2" id="KW-0456">Lyase</keyword>
<dbReference type="SUPFAM" id="SSF51621">
    <property type="entry name" value="Phosphoenolpyruvate/pyruvate domain"/>
    <property type="match status" value="1"/>
</dbReference>
<evidence type="ECO:0000256" key="1">
    <source>
        <dbReference type="ARBA" id="ARBA00022723"/>
    </source>
</evidence>
<dbReference type="Gene3D" id="3.20.20.60">
    <property type="entry name" value="Phosphoenolpyruvate-binding domains"/>
    <property type="match status" value="1"/>
</dbReference>
<accession>A0A3D8RI67</accession>
<proteinExistence type="predicted"/>